<dbReference type="Gene3D" id="3.90.180.10">
    <property type="entry name" value="Medium-chain alcohol dehydrogenases, catalytic domain"/>
    <property type="match status" value="1"/>
</dbReference>
<dbReference type="Proteomes" id="UP000012062">
    <property type="component" value="Unassembled WGS sequence"/>
</dbReference>
<proteinExistence type="predicted"/>
<dbReference type="InterPro" id="IPR036291">
    <property type="entry name" value="NAD(P)-bd_dom_sf"/>
</dbReference>
<sequence length="324" mass="34007">MKAMLSLEPGPPDRLTLKDIPEPVAGPDEVLVAVDVVALNFMDTLIIRDQYQVKPQRPFAPGAECAGTIISLGSNVSGLAVGDRVCAYIGHGAAQQVVAVHASAVVPVPSDVSLDQAASVIVAHGTVLYAMKQRATLKPGETLVITGATGGVGLAAIDIGKLFGARIIACASGTAKLNRLLAVDTVLDADRSDLKDAVKDATDGKGADVVLDLTGGAHTEALMRATAWGGRYLVVGFASGEIPKPPLNLVLLKSIDVMGIHWSAWARRVPEEHQANTLLLLQEIQRATFAVTIAGRYPLEQLSKALQQLETRNAAGKVIIDIVR</sequence>
<dbReference type="Pfam" id="PF08240">
    <property type="entry name" value="ADH_N"/>
    <property type="match status" value="1"/>
</dbReference>
<reference evidence="2 3" key="1">
    <citation type="submission" date="2013-02" db="EMBL/GenBank/DDBJ databases">
        <authorList>
            <person name="Genoscope - CEA"/>
        </authorList>
    </citation>
    <scope>NUCLEOTIDE SEQUENCE [LARGE SCALE GENOMIC DNA]</scope>
    <source>
        <strain evidence="2 3">STM 2683</strain>
    </source>
</reference>
<dbReference type="InterPro" id="IPR051397">
    <property type="entry name" value="Zn-ADH-like_protein"/>
</dbReference>
<dbReference type="InterPro" id="IPR011032">
    <property type="entry name" value="GroES-like_sf"/>
</dbReference>
<evidence type="ECO:0000259" key="1">
    <source>
        <dbReference type="SMART" id="SM00829"/>
    </source>
</evidence>
<dbReference type="SUPFAM" id="SSF51735">
    <property type="entry name" value="NAD(P)-binding Rossmann-fold domains"/>
    <property type="match status" value="1"/>
</dbReference>
<dbReference type="Gene3D" id="3.40.50.720">
    <property type="entry name" value="NAD(P)-binding Rossmann-like Domain"/>
    <property type="match status" value="1"/>
</dbReference>
<organism evidence="2 3">
    <name type="scientific">Mesorhizobium metallidurans STM 2683</name>
    <dbReference type="NCBI Taxonomy" id="1297569"/>
    <lineage>
        <taxon>Bacteria</taxon>
        <taxon>Pseudomonadati</taxon>
        <taxon>Pseudomonadota</taxon>
        <taxon>Alphaproteobacteria</taxon>
        <taxon>Hyphomicrobiales</taxon>
        <taxon>Phyllobacteriaceae</taxon>
        <taxon>Mesorhizobium</taxon>
    </lineage>
</organism>
<dbReference type="Pfam" id="PF00107">
    <property type="entry name" value="ADH_zinc_N"/>
    <property type="match status" value="1"/>
</dbReference>
<dbReference type="InterPro" id="IPR013154">
    <property type="entry name" value="ADH-like_N"/>
</dbReference>
<dbReference type="PANTHER" id="PTHR43677">
    <property type="entry name" value="SHORT-CHAIN DEHYDROGENASE/REDUCTASE"/>
    <property type="match status" value="1"/>
</dbReference>
<evidence type="ECO:0000313" key="2">
    <source>
        <dbReference type="EMBL" id="CCV06366.1"/>
    </source>
</evidence>
<accession>M5F3F9</accession>
<dbReference type="GO" id="GO:0016491">
    <property type="term" value="F:oxidoreductase activity"/>
    <property type="evidence" value="ECO:0007669"/>
    <property type="project" value="InterPro"/>
</dbReference>
<feature type="domain" description="Enoyl reductase (ER)" evidence="1">
    <location>
        <begin position="10"/>
        <end position="320"/>
    </location>
</feature>
<dbReference type="OrthoDB" id="4190732at2"/>
<dbReference type="SUPFAM" id="SSF50129">
    <property type="entry name" value="GroES-like"/>
    <property type="match status" value="1"/>
</dbReference>
<protein>
    <submittedName>
        <fullName evidence="2">Alcohol dehydrogenase zinc-binding domain protein</fullName>
    </submittedName>
</protein>
<gene>
    <name evidence="2" type="ORF">MESS2_300084</name>
</gene>
<dbReference type="eggNOG" id="COG0604">
    <property type="taxonomic scope" value="Bacteria"/>
</dbReference>
<keyword evidence="3" id="KW-1185">Reference proteome</keyword>
<name>M5F3F9_9HYPH</name>
<dbReference type="SMART" id="SM00829">
    <property type="entry name" value="PKS_ER"/>
    <property type="match status" value="1"/>
</dbReference>
<dbReference type="AlphaFoldDB" id="M5F3F9"/>
<dbReference type="InterPro" id="IPR013149">
    <property type="entry name" value="ADH-like_C"/>
</dbReference>
<comment type="caution">
    <text evidence="2">The sequence shown here is derived from an EMBL/GenBank/DDBJ whole genome shotgun (WGS) entry which is preliminary data.</text>
</comment>
<evidence type="ECO:0000313" key="3">
    <source>
        <dbReference type="Proteomes" id="UP000012062"/>
    </source>
</evidence>
<dbReference type="PANTHER" id="PTHR43677:SF4">
    <property type="entry name" value="QUINONE OXIDOREDUCTASE-LIKE PROTEIN 2"/>
    <property type="match status" value="1"/>
</dbReference>
<dbReference type="InterPro" id="IPR020843">
    <property type="entry name" value="ER"/>
</dbReference>
<dbReference type="EMBL" id="CAUM01000096">
    <property type="protein sequence ID" value="CCV06366.1"/>
    <property type="molecule type" value="Genomic_DNA"/>
</dbReference>
<dbReference type="RefSeq" id="WP_008875299.1">
    <property type="nucleotide sequence ID" value="NZ_CAUM01000096.1"/>
</dbReference>
<dbReference type="CDD" id="cd08241">
    <property type="entry name" value="QOR1"/>
    <property type="match status" value="1"/>
</dbReference>
<dbReference type="STRING" id="1297569.MESS2_300084"/>